<evidence type="ECO:0000256" key="8">
    <source>
        <dbReference type="HAMAP-Rule" id="MF_00376"/>
    </source>
</evidence>
<dbReference type="Pfam" id="PF01121">
    <property type="entry name" value="CoaE"/>
    <property type="match status" value="1"/>
</dbReference>
<dbReference type="NCBIfam" id="TIGR00152">
    <property type="entry name" value="dephospho-CoA kinase"/>
    <property type="match status" value="1"/>
</dbReference>
<name>A0A6A7K6S8_9FIRM</name>
<dbReference type="Proteomes" id="UP000440004">
    <property type="component" value="Unassembled WGS sequence"/>
</dbReference>
<dbReference type="FunFam" id="3.40.50.300:FF:000991">
    <property type="entry name" value="Dephospho-CoA kinase"/>
    <property type="match status" value="1"/>
</dbReference>
<dbReference type="CDD" id="cd02022">
    <property type="entry name" value="DPCK"/>
    <property type="match status" value="1"/>
</dbReference>
<dbReference type="SUPFAM" id="SSF52540">
    <property type="entry name" value="P-loop containing nucleoside triphosphate hydrolases"/>
    <property type="match status" value="1"/>
</dbReference>
<comment type="catalytic activity">
    <reaction evidence="8">
        <text>3'-dephospho-CoA + ATP = ADP + CoA + H(+)</text>
        <dbReference type="Rhea" id="RHEA:18245"/>
        <dbReference type="ChEBI" id="CHEBI:15378"/>
        <dbReference type="ChEBI" id="CHEBI:30616"/>
        <dbReference type="ChEBI" id="CHEBI:57287"/>
        <dbReference type="ChEBI" id="CHEBI:57328"/>
        <dbReference type="ChEBI" id="CHEBI:456216"/>
        <dbReference type="EC" id="2.7.1.24"/>
    </reaction>
</comment>
<dbReference type="GO" id="GO:0005737">
    <property type="term" value="C:cytoplasm"/>
    <property type="evidence" value="ECO:0007669"/>
    <property type="project" value="UniProtKB-SubCell"/>
</dbReference>
<proteinExistence type="inferred from homology"/>
<keyword evidence="3 8" id="KW-0808">Transferase</keyword>
<dbReference type="Gene3D" id="3.40.50.300">
    <property type="entry name" value="P-loop containing nucleotide triphosphate hydrolases"/>
    <property type="match status" value="1"/>
</dbReference>
<accession>A0A6A7K6S8</accession>
<dbReference type="HAMAP" id="MF_00376">
    <property type="entry name" value="Dephospho_CoA_kinase"/>
    <property type="match status" value="1"/>
</dbReference>
<dbReference type="GO" id="GO:0004140">
    <property type="term" value="F:dephospho-CoA kinase activity"/>
    <property type="evidence" value="ECO:0007669"/>
    <property type="project" value="UniProtKB-UniRule"/>
</dbReference>
<keyword evidence="6 8" id="KW-0067">ATP-binding</keyword>
<keyword evidence="7 8" id="KW-0173">Coenzyme A biosynthesis</keyword>
<dbReference type="InterPro" id="IPR001977">
    <property type="entry name" value="Depp_CoAkinase"/>
</dbReference>
<dbReference type="PROSITE" id="PS51219">
    <property type="entry name" value="DPCK"/>
    <property type="match status" value="1"/>
</dbReference>
<evidence type="ECO:0000256" key="5">
    <source>
        <dbReference type="ARBA" id="ARBA00022777"/>
    </source>
</evidence>
<evidence type="ECO:0000313" key="11">
    <source>
        <dbReference type="Proteomes" id="UP000440004"/>
    </source>
</evidence>
<comment type="caution">
    <text evidence="10">The sequence shown here is derived from an EMBL/GenBank/DDBJ whole genome shotgun (WGS) entry which is preliminary data.</text>
</comment>
<comment type="function">
    <text evidence="8">Catalyzes the phosphorylation of the 3'-hydroxyl group of dephosphocoenzyme A to form coenzyme A.</text>
</comment>
<reference evidence="10 11" key="1">
    <citation type="submission" date="2019-10" db="EMBL/GenBank/DDBJ databases">
        <title>Alkalibaculum tamaniensis sp.nov., a new alkaliphilic acetogen, isolated on methoxylated aromatics from a mud volcano.</title>
        <authorList>
            <person name="Khomyakova M.A."/>
            <person name="Merkel A.Y."/>
            <person name="Bonch-Osmolovskaya E.A."/>
            <person name="Slobodkin A.I."/>
        </authorList>
    </citation>
    <scope>NUCLEOTIDE SEQUENCE [LARGE SCALE GENOMIC DNA]</scope>
    <source>
        <strain evidence="10 11">M08DMB</strain>
    </source>
</reference>
<comment type="subcellular location">
    <subcellularLocation>
        <location evidence="8">Cytoplasm</location>
    </subcellularLocation>
</comment>
<comment type="pathway">
    <text evidence="8">Cofactor biosynthesis; coenzyme A biosynthesis; CoA from (R)-pantothenate: step 5/5.</text>
</comment>
<evidence type="ECO:0000256" key="9">
    <source>
        <dbReference type="NCBIfam" id="TIGR00152"/>
    </source>
</evidence>
<evidence type="ECO:0000256" key="1">
    <source>
        <dbReference type="ARBA" id="ARBA00009018"/>
    </source>
</evidence>
<keyword evidence="4 8" id="KW-0547">Nucleotide-binding</keyword>
<sequence>MKIYGLTGGIATGKSTVSTILNSELHVKVIDADVLARKSVEPGSIGLEKIVGEFGRELLLPDKSLNRKKLGDIVFGNQELIKVLNGIVHPEVELLFEEQVQKYKEKRYRAIVYDCPLLIEEKLIHKVDQIILVVTSEKLQLERLMNRNNLSREEAVKRISAQMKMDDKSSFANYIIYNDGNYTELKNAVIHLWEEIIDKN</sequence>
<dbReference type="AlphaFoldDB" id="A0A6A7K6S8"/>
<keyword evidence="5 8" id="KW-0418">Kinase</keyword>
<feature type="binding site" evidence="8">
    <location>
        <begin position="11"/>
        <end position="16"/>
    </location>
    <ligand>
        <name>ATP</name>
        <dbReference type="ChEBI" id="CHEBI:30616"/>
    </ligand>
</feature>
<protein>
    <recommendedName>
        <fullName evidence="8 9">Dephospho-CoA kinase</fullName>
        <ecNumber evidence="8 9">2.7.1.24</ecNumber>
    </recommendedName>
    <alternativeName>
        <fullName evidence="8">Dephosphocoenzyme A kinase</fullName>
    </alternativeName>
</protein>
<dbReference type="RefSeq" id="WP_152801677.1">
    <property type="nucleotide sequence ID" value="NZ_WHNX01000004.1"/>
</dbReference>
<organism evidence="10 11">
    <name type="scientific">Alkalibaculum sporogenes</name>
    <dbReference type="NCBI Taxonomy" id="2655001"/>
    <lineage>
        <taxon>Bacteria</taxon>
        <taxon>Bacillati</taxon>
        <taxon>Bacillota</taxon>
        <taxon>Clostridia</taxon>
        <taxon>Eubacteriales</taxon>
        <taxon>Eubacteriaceae</taxon>
        <taxon>Alkalibaculum</taxon>
    </lineage>
</organism>
<dbReference type="GO" id="GO:0015937">
    <property type="term" value="P:coenzyme A biosynthetic process"/>
    <property type="evidence" value="ECO:0007669"/>
    <property type="project" value="UniProtKB-UniRule"/>
</dbReference>
<keyword evidence="2 8" id="KW-0963">Cytoplasm</keyword>
<evidence type="ECO:0000256" key="2">
    <source>
        <dbReference type="ARBA" id="ARBA00022490"/>
    </source>
</evidence>
<evidence type="ECO:0000256" key="3">
    <source>
        <dbReference type="ARBA" id="ARBA00022679"/>
    </source>
</evidence>
<evidence type="ECO:0000256" key="7">
    <source>
        <dbReference type="ARBA" id="ARBA00022993"/>
    </source>
</evidence>
<dbReference type="EC" id="2.7.1.24" evidence="8 9"/>
<dbReference type="PANTHER" id="PTHR10695">
    <property type="entry name" value="DEPHOSPHO-COA KINASE-RELATED"/>
    <property type="match status" value="1"/>
</dbReference>
<evidence type="ECO:0000256" key="4">
    <source>
        <dbReference type="ARBA" id="ARBA00022741"/>
    </source>
</evidence>
<keyword evidence="11" id="KW-1185">Reference proteome</keyword>
<evidence type="ECO:0000313" key="10">
    <source>
        <dbReference type="EMBL" id="MPW24823.1"/>
    </source>
</evidence>
<comment type="similarity">
    <text evidence="1 8">Belongs to the CoaE family.</text>
</comment>
<gene>
    <name evidence="8" type="primary">coaE</name>
    <name evidence="10" type="ORF">GC105_03330</name>
</gene>
<dbReference type="GO" id="GO:0005524">
    <property type="term" value="F:ATP binding"/>
    <property type="evidence" value="ECO:0007669"/>
    <property type="project" value="UniProtKB-UniRule"/>
</dbReference>
<dbReference type="UniPathway" id="UPA00241">
    <property type="reaction ID" value="UER00356"/>
</dbReference>
<dbReference type="InterPro" id="IPR027417">
    <property type="entry name" value="P-loop_NTPase"/>
</dbReference>
<evidence type="ECO:0000256" key="6">
    <source>
        <dbReference type="ARBA" id="ARBA00022840"/>
    </source>
</evidence>
<dbReference type="PANTHER" id="PTHR10695:SF46">
    <property type="entry name" value="BIFUNCTIONAL COENZYME A SYNTHASE-RELATED"/>
    <property type="match status" value="1"/>
</dbReference>
<dbReference type="EMBL" id="WHNX01000004">
    <property type="protein sequence ID" value="MPW24823.1"/>
    <property type="molecule type" value="Genomic_DNA"/>
</dbReference>